<dbReference type="AlphaFoldDB" id="A0A1V6UNY2"/>
<name>A0A1V6UNY2_9EURO</name>
<reference evidence="4" key="1">
    <citation type="journal article" date="2017" name="Nat. Microbiol.">
        <title>Global analysis of biosynthetic gene clusters reveals vast potential of secondary metabolite production in Penicillium species.</title>
        <authorList>
            <person name="Nielsen J.C."/>
            <person name="Grijseels S."/>
            <person name="Prigent S."/>
            <person name="Ji B."/>
            <person name="Dainat J."/>
            <person name="Nielsen K.F."/>
            <person name="Frisvad J.C."/>
            <person name="Workman M."/>
            <person name="Nielsen J."/>
        </authorList>
    </citation>
    <scope>NUCLEOTIDE SEQUENCE [LARGE SCALE GENOMIC DNA]</scope>
    <source>
        <strain evidence="4">IBT 31321</strain>
    </source>
</reference>
<dbReference type="SUPFAM" id="SSF54695">
    <property type="entry name" value="POZ domain"/>
    <property type="match status" value="1"/>
</dbReference>
<feature type="domain" description="BTB" evidence="2">
    <location>
        <begin position="48"/>
        <end position="108"/>
    </location>
</feature>
<evidence type="ECO:0000259" key="2">
    <source>
        <dbReference type="PROSITE" id="PS50097"/>
    </source>
</evidence>
<gene>
    <name evidence="3" type="ORF">PENCOP_c006G05842</name>
</gene>
<feature type="region of interest" description="Disordered" evidence="1">
    <location>
        <begin position="110"/>
        <end position="134"/>
    </location>
</feature>
<protein>
    <recommendedName>
        <fullName evidence="2">BTB domain-containing protein</fullName>
    </recommendedName>
</protein>
<dbReference type="InterPro" id="IPR000210">
    <property type="entry name" value="BTB/POZ_dom"/>
</dbReference>
<proteinExistence type="predicted"/>
<evidence type="ECO:0000256" key="1">
    <source>
        <dbReference type="SAM" id="MobiDB-lite"/>
    </source>
</evidence>
<dbReference type="InterPro" id="IPR011333">
    <property type="entry name" value="SKP1/BTB/POZ_sf"/>
</dbReference>
<dbReference type="Proteomes" id="UP000191500">
    <property type="component" value="Unassembled WGS sequence"/>
</dbReference>
<dbReference type="PANTHER" id="PTHR47843:SF5">
    <property type="entry name" value="BTB_POZ DOMAIN PROTEIN"/>
    <property type="match status" value="1"/>
</dbReference>
<dbReference type="Pfam" id="PF00651">
    <property type="entry name" value="BTB"/>
    <property type="match status" value="1"/>
</dbReference>
<sequence length="346" mass="39288">MSIEWGKSSRSTSNWPERGIPVSDIQKKKYQESIVDVVSSLYLKSKYSDLTIVCDDRTFSAHKLVICSKSRYFQNKKANDEIHLKEKESILVEKMLEFLYTGDYSFERSKTKPVDTQTNGKEVTAIDPESPGDSTHFIPEEPLVDEPTEAIACFSNETDGSLTETEANYQSPTTEQKLTEELVDEILTEESQAPIDEAPGKSSYEKGDAMELLVNRLTDCHPSYFHMLMYGEAIYFNISELRIKAKANFCASFMDSPERVSFARIIEKIYSTEGSYWRLKTPAIDMIMGSLPKLWEAETPVIDKNLINSIPDFGYDLWYSTMNKYAPADIPSPVASAEDIHFSKQV</sequence>
<dbReference type="STRING" id="36646.A0A1V6UNY2"/>
<evidence type="ECO:0000313" key="3">
    <source>
        <dbReference type="EMBL" id="OQE40117.1"/>
    </source>
</evidence>
<dbReference type="PROSITE" id="PS50097">
    <property type="entry name" value="BTB"/>
    <property type="match status" value="1"/>
</dbReference>
<dbReference type="Gene3D" id="3.30.710.10">
    <property type="entry name" value="Potassium Channel Kv1.1, Chain A"/>
    <property type="match status" value="1"/>
</dbReference>
<dbReference type="EMBL" id="MDDG01000006">
    <property type="protein sequence ID" value="OQE40117.1"/>
    <property type="molecule type" value="Genomic_DNA"/>
</dbReference>
<organism evidence="3 4">
    <name type="scientific">Penicillium coprophilum</name>
    <dbReference type="NCBI Taxonomy" id="36646"/>
    <lineage>
        <taxon>Eukaryota</taxon>
        <taxon>Fungi</taxon>
        <taxon>Dikarya</taxon>
        <taxon>Ascomycota</taxon>
        <taxon>Pezizomycotina</taxon>
        <taxon>Eurotiomycetes</taxon>
        <taxon>Eurotiomycetidae</taxon>
        <taxon>Eurotiales</taxon>
        <taxon>Aspergillaceae</taxon>
        <taxon>Penicillium</taxon>
    </lineage>
</organism>
<dbReference type="CDD" id="cd18186">
    <property type="entry name" value="BTB_POZ_ZBTB_KLHL-like"/>
    <property type="match status" value="1"/>
</dbReference>
<accession>A0A1V6UNY2</accession>
<keyword evidence="4" id="KW-1185">Reference proteome</keyword>
<evidence type="ECO:0000313" key="4">
    <source>
        <dbReference type="Proteomes" id="UP000191500"/>
    </source>
</evidence>
<dbReference type="PANTHER" id="PTHR47843">
    <property type="entry name" value="BTB DOMAIN-CONTAINING PROTEIN-RELATED"/>
    <property type="match status" value="1"/>
</dbReference>
<comment type="caution">
    <text evidence="3">The sequence shown here is derived from an EMBL/GenBank/DDBJ whole genome shotgun (WGS) entry which is preliminary data.</text>
</comment>